<dbReference type="EMBL" id="VDLU01000001">
    <property type="protein sequence ID" value="TNJ29844.1"/>
    <property type="molecule type" value="Genomic_DNA"/>
</dbReference>
<accession>A0A4Z1SVP4</accession>
<organism evidence="1 2">
    <name type="scientific">Giardia muris</name>
    <dbReference type="NCBI Taxonomy" id="5742"/>
    <lineage>
        <taxon>Eukaryota</taxon>
        <taxon>Metamonada</taxon>
        <taxon>Diplomonadida</taxon>
        <taxon>Hexamitidae</taxon>
        <taxon>Giardiinae</taxon>
        <taxon>Giardia</taxon>
    </lineage>
</organism>
<dbReference type="Proteomes" id="UP000315496">
    <property type="component" value="Chromosome 1"/>
</dbReference>
<evidence type="ECO:0000313" key="2">
    <source>
        <dbReference type="Proteomes" id="UP000315496"/>
    </source>
</evidence>
<reference evidence="1 2" key="1">
    <citation type="submission" date="2019-05" db="EMBL/GenBank/DDBJ databases">
        <title>The compact genome of Giardia muris reveals important steps in the evolution of intestinal protozoan parasites.</title>
        <authorList>
            <person name="Xu F."/>
            <person name="Jimenez-Gonzalez A."/>
            <person name="Einarsson E."/>
            <person name="Astvaldsson A."/>
            <person name="Peirasmaki D."/>
            <person name="Eckmann L."/>
            <person name="Andersson J.O."/>
            <person name="Svard S.G."/>
            <person name="Jerlstrom-Hultqvist J."/>
        </authorList>
    </citation>
    <scope>NUCLEOTIDE SEQUENCE [LARGE SCALE GENOMIC DNA]</scope>
    <source>
        <strain evidence="1 2">Roberts-Thomson</strain>
    </source>
</reference>
<dbReference type="AlphaFoldDB" id="A0A4Z1SVP4"/>
<comment type="caution">
    <text evidence="1">The sequence shown here is derived from an EMBL/GenBank/DDBJ whole genome shotgun (WGS) entry which is preliminary data.</text>
</comment>
<protein>
    <submittedName>
        <fullName evidence="1">Uncharacterized protein</fullName>
    </submittedName>
</protein>
<gene>
    <name evidence="1" type="ORF">GMRT_15519</name>
</gene>
<name>A0A4Z1SVP4_GIAMU</name>
<proteinExistence type="predicted"/>
<sequence>MLAEIERLVVRLLVAEETIPDAPLMELGIRYLLEDRNADDFGKFVDNVLPSIFSQHRRALELSRTKLERLYLATRLDTSVIQHELALLGFLGIVLDMHDEFEPELLADLVTEYLTDLAEYLMLLGFIGVKNESKPFTPPMTWRSMLLLTREASPEGVIYLACFVRELFPRIIDSKRGRSIARGYIEYSSLITNISPSLLNAVARVMNTFFEPDGAFMIYLRDARAISSTICFIGACLSTNPLPIVSDLTSILSLMVSLTRHDNSRVHKEANTAIDALFNRSGLVENVINQIQIGLETIYPYLYIIFSFIHFISLDSPYICGNVHLRQILLSIIEWRGEAKSTILDVLRFQASLLLAIHLAEHKDLQALPQGVPQKLLKGCYQYGSLSAVIDTLTPQTQTQLHRVIETLQSLLEK</sequence>
<evidence type="ECO:0000313" key="1">
    <source>
        <dbReference type="EMBL" id="TNJ29844.1"/>
    </source>
</evidence>
<dbReference type="VEuPathDB" id="GiardiaDB:GMRT_15519"/>
<keyword evidence="2" id="KW-1185">Reference proteome</keyword>